<dbReference type="RefSeq" id="WP_227475431.1">
    <property type="nucleotide sequence ID" value="NZ_JAFMPT010000001.1"/>
</dbReference>
<evidence type="ECO:0000256" key="4">
    <source>
        <dbReference type="ARBA" id="ARBA00022989"/>
    </source>
</evidence>
<keyword evidence="4 6" id="KW-1133">Transmembrane helix</keyword>
<sequence length="148" mass="17158">MAHEHKLEIFQGLVKFKSNTQKIWGVLLFLTIVTAIEVVLGIYKPDVLATAWMTPFEGGFLATLGNIIFSGFIYMKPLNLIFILLTIVKAYYITWDFMHMRDETKALRRMVVWTAVFLICYLIFILLQEGGYVFDVYNTDDALIKNDF</sequence>
<accession>A0ABS8EIR8</accession>
<keyword evidence="2" id="KW-1003">Cell membrane</keyword>
<evidence type="ECO:0000256" key="2">
    <source>
        <dbReference type="ARBA" id="ARBA00022475"/>
    </source>
</evidence>
<gene>
    <name evidence="7" type="ORF">J1C55_00300</name>
</gene>
<dbReference type="Pfam" id="PF03626">
    <property type="entry name" value="COX4_pro"/>
    <property type="match status" value="1"/>
</dbReference>
<keyword evidence="5 6" id="KW-0472">Membrane</keyword>
<evidence type="ECO:0000256" key="1">
    <source>
        <dbReference type="ARBA" id="ARBA00004651"/>
    </source>
</evidence>
<organism evidence="7 8">
    <name type="scientific">Winogradskyella immobilis</name>
    <dbReference type="NCBI Taxonomy" id="2816852"/>
    <lineage>
        <taxon>Bacteria</taxon>
        <taxon>Pseudomonadati</taxon>
        <taxon>Bacteroidota</taxon>
        <taxon>Flavobacteriia</taxon>
        <taxon>Flavobacteriales</taxon>
        <taxon>Flavobacteriaceae</taxon>
        <taxon>Winogradskyella</taxon>
    </lineage>
</organism>
<evidence type="ECO:0000256" key="3">
    <source>
        <dbReference type="ARBA" id="ARBA00022692"/>
    </source>
</evidence>
<comment type="subcellular location">
    <subcellularLocation>
        <location evidence="1">Cell membrane</location>
        <topology evidence="1">Multi-pass membrane protein</topology>
    </subcellularLocation>
</comment>
<protein>
    <submittedName>
        <fullName evidence="7">Cytochrome C oxidase subunit IV family protein</fullName>
    </submittedName>
</protein>
<proteinExistence type="predicted"/>
<evidence type="ECO:0000256" key="6">
    <source>
        <dbReference type="SAM" id="Phobius"/>
    </source>
</evidence>
<name>A0ABS8EIR8_9FLAO</name>
<dbReference type="Proteomes" id="UP000778797">
    <property type="component" value="Unassembled WGS sequence"/>
</dbReference>
<evidence type="ECO:0000256" key="5">
    <source>
        <dbReference type="ARBA" id="ARBA00023136"/>
    </source>
</evidence>
<reference evidence="8" key="1">
    <citation type="submission" date="2021-03" db="EMBL/GenBank/DDBJ databases">
        <title>Genome of Cognatishimia sp. F0-27.</title>
        <authorList>
            <person name="Ping X."/>
        </authorList>
    </citation>
    <scope>NUCLEOTIDE SEQUENCE [LARGE SCALE GENOMIC DNA]</scope>
    <source>
        <strain evidence="8">E313</strain>
    </source>
</reference>
<feature type="transmembrane region" description="Helical" evidence="6">
    <location>
        <begin position="110"/>
        <end position="127"/>
    </location>
</feature>
<keyword evidence="8" id="KW-1185">Reference proteome</keyword>
<reference evidence="8" key="2">
    <citation type="submission" date="2023-07" db="EMBL/GenBank/DDBJ databases">
        <title>Genome of Winogradskyella sp. E313.</title>
        <authorList>
            <person name="Zhou Y."/>
        </authorList>
    </citation>
    <scope>NUCLEOTIDE SEQUENCE [LARGE SCALE GENOMIC DNA]</scope>
    <source>
        <strain evidence="8">E313</strain>
    </source>
</reference>
<feature type="transmembrane region" description="Helical" evidence="6">
    <location>
        <begin position="23"/>
        <end position="43"/>
    </location>
</feature>
<comment type="caution">
    <text evidence="7">The sequence shown here is derived from an EMBL/GenBank/DDBJ whole genome shotgun (WGS) entry which is preliminary data.</text>
</comment>
<keyword evidence="3 6" id="KW-0812">Transmembrane</keyword>
<feature type="transmembrane region" description="Helical" evidence="6">
    <location>
        <begin position="55"/>
        <end position="74"/>
    </location>
</feature>
<evidence type="ECO:0000313" key="8">
    <source>
        <dbReference type="Proteomes" id="UP000778797"/>
    </source>
</evidence>
<dbReference type="InterPro" id="IPR005171">
    <property type="entry name" value="Cyt_c_oxidase_su4_prok"/>
</dbReference>
<dbReference type="EMBL" id="JAFMPT010000001">
    <property type="protein sequence ID" value="MCC1483015.1"/>
    <property type="molecule type" value="Genomic_DNA"/>
</dbReference>
<evidence type="ECO:0000313" key="7">
    <source>
        <dbReference type="EMBL" id="MCC1483015.1"/>
    </source>
</evidence>